<dbReference type="Proteomes" id="UP000017559">
    <property type="component" value="Unassembled WGS sequence"/>
</dbReference>
<organism evidence="1 2">
    <name type="scientific">Moniliophthora roreri (strain MCA 2997)</name>
    <name type="common">Cocoa frosty pod rot fungus</name>
    <name type="synonym">Crinipellis roreri</name>
    <dbReference type="NCBI Taxonomy" id="1381753"/>
    <lineage>
        <taxon>Eukaryota</taxon>
        <taxon>Fungi</taxon>
        <taxon>Dikarya</taxon>
        <taxon>Basidiomycota</taxon>
        <taxon>Agaricomycotina</taxon>
        <taxon>Agaricomycetes</taxon>
        <taxon>Agaricomycetidae</taxon>
        <taxon>Agaricales</taxon>
        <taxon>Marasmiineae</taxon>
        <taxon>Marasmiaceae</taxon>
        <taxon>Moniliophthora</taxon>
    </lineage>
</organism>
<name>V2WPT2_MONRO</name>
<dbReference type="KEGG" id="mrr:Moror_3701"/>
<dbReference type="HOGENOM" id="CLU_2004488_0_0_1"/>
<dbReference type="EMBL" id="AWSO01001874">
    <property type="protein sequence ID" value="ESK82556.1"/>
    <property type="molecule type" value="Genomic_DNA"/>
</dbReference>
<reference evidence="1 2" key="1">
    <citation type="journal article" date="2014" name="BMC Genomics">
        <title>Genome and secretome analysis of the hemibiotrophic fungal pathogen, Moniliophthora roreri, which causes frosty pod rot disease of cacao: mechanisms of the biotrophic and necrotrophic phases.</title>
        <authorList>
            <person name="Meinhardt L.W."/>
            <person name="Costa G.G.L."/>
            <person name="Thomazella D.P.T."/>
            <person name="Teixeira P.J.P.L."/>
            <person name="Carazzolle M.F."/>
            <person name="Schuster S.C."/>
            <person name="Carlson J.E."/>
            <person name="Guiltinan M.J."/>
            <person name="Mieczkowski P."/>
            <person name="Farmer A."/>
            <person name="Ramaraj T."/>
            <person name="Crozier J."/>
            <person name="Davis R.E."/>
            <person name="Shao J."/>
            <person name="Melnick R.L."/>
            <person name="Pereira G.A.G."/>
            <person name="Bailey B.A."/>
        </authorList>
    </citation>
    <scope>NUCLEOTIDE SEQUENCE [LARGE SCALE GENOMIC DNA]</scope>
    <source>
        <strain evidence="1 2">MCA 2997</strain>
    </source>
</reference>
<protein>
    <submittedName>
        <fullName evidence="1">Uncharacterized protein</fullName>
    </submittedName>
</protein>
<gene>
    <name evidence="1" type="ORF">Moror_3701</name>
</gene>
<keyword evidence="2" id="KW-1185">Reference proteome</keyword>
<proteinExistence type="predicted"/>
<evidence type="ECO:0000313" key="1">
    <source>
        <dbReference type="EMBL" id="ESK82556.1"/>
    </source>
</evidence>
<comment type="caution">
    <text evidence="1">The sequence shown here is derived from an EMBL/GenBank/DDBJ whole genome shotgun (WGS) entry which is preliminary data.</text>
</comment>
<evidence type="ECO:0000313" key="2">
    <source>
        <dbReference type="Proteomes" id="UP000017559"/>
    </source>
</evidence>
<sequence length="124" mass="13750">MILIEEYGEHTHHPFLHLGTETLARRLNVAALDVLISGGFDFDCIQDGRVKVPDADGGAEVWVTEASHIISSFIPKMPNKESCLDPIWQSDGLGESNQEIVKSLKNIIARSVDASSRLRIFPEH</sequence>
<dbReference type="AlphaFoldDB" id="V2WPT2"/>
<accession>V2WPT2</accession>